<dbReference type="InterPro" id="IPR038404">
    <property type="entry name" value="TRAP_DctP_sf"/>
</dbReference>
<proteinExistence type="predicted"/>
<dbReference type="PIRSF" id="PIRSF039026">
    <property type="entry name" value="SiaP"/>
    <property type="match status" value="1"/>
</dbReference>
<keyword evidence="1 4" id="KW-0732">Signal</keyword>
<dbReference type="GO" id="GO:0046872">
    <property type="term" value="F:metal ion binding"/>
    <property type="evidence" value="ECO:0007669"/>
    <property type="project" value="UniProtKB-KW"/>
</dbReference>
<evidence type="ECO:0000256" key="1">
    <source>
        <dbReference type="ARBA" id="ARBA00022729"/>
    </source>
</evidence>
<dbReference type="InterPro" id="IPR026289">
    <property type="entry name" value="SBP_TakP-like"/>
</dbReference>
<organism evidence="5 6">
    <name type="scientific">Pleomorphomonas diazotrophica</name>
    <dbReference type="NCBI Taxonomy" id="1166257"/>
    <lineage>
        <taxon>Bacteria</taxon>
        <taxon>Pseudomonadati</taxon>
        <taxon>Pseudomonadota</taxon>
        <taxon>Alphaproteobacteria</taxon>
        <taxon>Hyphomicrobiales</taxon>
        <taxon>Pleomorphomonadaceae</taxon>
        <taxon>Pleomorphomonas</taxon>
    </lineage>
</organism>
<comment type="caution">
    <text evidence="5">The sequence shown here is derived from an EMBL/GenBank/DDBJ whole genome shotgun (WGS) entry which is preliminary data.</text>
</comment>
<dbReference type="OrthoDB" id="9780733at2"/>
<sequence>MIRLSAIAGLALTASLVTSAFAGDAKVIHVASTFPLSLPLFSEAVGRLSEQVDSLTGGEVQLVFHVPGNLAPASDTVNRVTTGEIAAAWSTAGQFAAHDSAFELLSAIPFGPDTIEYMAWLFEGGGLTLSRELFAKYSVHNVPCMVLPPEGAGWFSKEIRTINDLKGLRIRFFGLGGRVLARLGADVIQKSPGEIVDAIKRGEIEAAEYSLPSMDLALGLQSVAKYYYFPGWHQPSTLYELYFNDATWDGLTGKQQETIETVCAAVMRDSLGRAETMQTEALEEIKKRGIKLRRWSPDLLLTFEAAWGKVAEEEMAANPRFKQIYESYVRFRNDYGFWKRFSYLR</sequence>
<dbReference type="PANTHER" id="PTHR33376:SF5">
    <property type="entry name" value="EXTRACYTOPLASMIC SOLUTE RECEPTOR PROTEIN"/>
    <property type="match status" value="1"/>
</dbReference>
<feature type="binding site" evidence="3">
    <location>
        <position position="208"/>
    </location>
    <ligand>
        <name>substrate</name>
    </ligand>
</feature>
<feature type="binding site" evidence="3">
    <location>
        <position position="234"/>
    </location>
    <ligand>
        <name>substrate</name>
    </ligand>
</feature>
<accession>A0A1I4QT13</accession>
<feature type="binding site" evidence="3">
    <location>
        <position position="209"/>
    </location>
    <ligand>
        <name>Na(+)</name>
        <dbReference type="ChEBI" id="CHEBI:29101"/>
    </ligand>
</feature>
<evidence type="ECO:0000256" key="4">
    <source>
        <dbReference type="SAM" id="SignalP"/>
    </source>
</evidence>
<dbReference type="EMBL" id="PJNW01000002">
    <property type="protein sequence ID" value="PKR90460.1"/>
    <property type="molecule type" value="Genomic_DNA"/>
</dbReference>
<keyword evidence="3" id="KW-0479">Metal-binding</keyword>
<evidence type="ECO:0000313" key="6">
    <source>
        <dbReference type="Proteomes" id="UP000233491"/>
    </source>
</evidence>
<feature type="chain" id="PRO_5015065655" evidence="4">
    <location>
        <begin position="23"/>
        <end position="345"/>
    </location>
</feature>
<name>A0A1I4QT13_9HYPH</name>
<dbReference type="Gene3D" id="3.40.190.170">
    <property type="entry name" value="Bacterial extracellular solute-binding protein, family 7"/>
    <property type="match status" value="1"/>
</dbReference>
<dbReference type="Proteomes" id="UP000233491">
    <property type="component" value="Unassembled WGS sequence"/>
</dbReference>
<keyword evidence="6" id="KW-1185">Reference proteome</keyword>
<feature type="binding site" evidence="2">
    <location>
        <position position="171"/>
    </location>
    <ligand>
        <name>substrate</name>
    </ligand>
</feature>
<evidence type="ECO:0000256" key="3">
    <source>
        <dbReference type="PIRSR" id="PIRSR039026-2"/>
    </source>
</evidence>
<feature type="binding site" evidence="2">
    <location>
        <position position="150"/>
    </location>
    <ligand>
        <name>substrate</name>
    </ligand>
</feature>
<dbReference type="Gene3D" id="3.40.190.10">
    <property type="entry name" value="Periplasmic binding protein-like II"/>
    <property type="match status" value="1"/>
</dbReference>
<dbReference type="PANTHER" id="PTHR33376">
    <property type="match status" value="1"/>
</dbReference>
<dbReference type="InterPro" id="IPR018389">
    <property type="entry name" value="DctP_fam"/>
</dbReference>
<dbReference type="AlphaFoldDB" id="A0A1I4QT13"/>
<feature type="signal peptide" evidence="4">
    <location>
        <begin position="1"/>
        <end position="22"/>
    </location>
</feature>
<reference evidence="5 6" key="1">
    <citation type="submission" date="2017-12" db="EMBL/GenBank/DDBJ databases">
        <title>Anaerobic carbon monoxide metabolism by Pleomorphomonas carboxyditropha sp. nov., a new mesophilic hydrogenogenic carboxidotroph.</title>
        <authorList>
            <person name="Esquivel-Elizondo S."/>
            <person name="Krajmalnik-Brown R."/>
        </authorList>
    </citation>
    <scope>NUCLEOTIDE SEQUENCE [LARGE SCALE GENOMIC DNA]</scope>
    <source>
        <strain evidence="5 6">R5-392</strain>
    </source>
</reference>
<dbReference type="CDD" id="cd13604">
    <property type="entry name" value="PBP2_TRAP_ketoacid_lactate_like"/>
    <property type="match status" value="1"/>
</dbReference>
<evidence type="ECO:0000313" key="5">
    <source>
        <dbReference type="EMBL" id="PKR90460.1"/>
    </source>
</evidence>
<dbReference type="RefSeq" id="WP_101287553.1">
    <property type="nucleotide sequence ID" value="NZ_FOUQ01000001.1"/>
</dbReference>
<dbReference type="GO" id="GO:0031317">
    <property type="term" value="C:tripartite ATP-independent periplasmic transporter complex"/>
    <property type="evidence" value="ECO:0007669"/>
    <property type="project" value="InterPro"/>
</dbReference>
<gene>
    <name evidence="5" type="ORF">CXZ10_03565</name>
</gene>
<dbReference type="NCBIfam" id="NF037995">
    <property type="entry name" value="TRAP_S1"/>
    <property type="match status" value="1"/>
</dbReference>
<dbReference type="GO" id="GO:0055085">
    <property type="term" value="P:transmembrane transport"/>
    <property type="evidence" value="ECO:0007669"/>
    <property type="project" value="InterPro"/>
</dbReference>
<protein>
    <submittedName>
        <fullName evidence="5">C4-dicarboxylate ABC transporter</fullName>
    </submittedName>
</protein>
<evidence type="ECO:0000256" key="2">
    <source>
        <dbReference type="PIRSR" id="PIRSR039026-1"/>
    </source>
</evidence>
<dbReference type="Pfam" id="PF03480">
    <property type="entry name" value="DctP"/>
    <property type="match status" value="1"/>
</dbReference>